<evidence type="ECO:0000313" key="3">
    <source>
        <dbReference type="EMBL" id="TKA59799.1"/>
    </source>
</evidence>
<name>A0A4V5NCL6_9PEZI</name>
<dbReference type="OrthoDB" id="1751210at2759"/>
<evidence type="ECO:0000259" key="2">
    <source>
        <dbReference type="Pfam" id="PF23305"/>
    </source>
</evidence>
<dbReference type="PANTHER" id="PTHR39463">
    <property type="entry name" value="MEDUSA"/>
    <property type="match status" value="1"/>
</dbReference>
<accession>A0A4V5NCL6</accession>
<dbReference type="PANTHER" id="PTHR39463:SF1">
    <property type="entry name" value="MEDUSA"/>
    <property type="match status" value="1"/>
</dbReference>
<dbReference type="AlphaFoldDB" id="A0A4V5NCL6"/>
<comment type="caution">
    <text evidence="3">The sequence shown here is derived from an EMBL/GenBank/DDBJ whole genome shotgun (WGS) entry which is preliminary data.</text>
</comment>
<reference evidence="3 4" key="1">
    <citation type="submission" date="2017-03" db="EMBL/GenBank/DDBJ databases">
        <title>Genomes of endolithic fungi from Antarctica.</title>
        <authorList>
            <person name="Coleine C."/>
            <person name="Masonjones S."/>
            <person name="Stajich J.E."/>
        </authorList>
    </citation>
    <scope>NUCLEOTIDE SEQUENCE [LARGE SCALE GENOMIC DNA]</scope>
    <source>
        <strain evidence="3 4">CCFEE 5187</strain>
    </source>
</reference>
<sequence length="532" mass="57824">MEVESGQDPLAQNRGPVEIGHFTYVDTTAYQAYTSAQGVSRKRKMSNESAEPMDSPAKRQHLYARPGENLDVYASLHGPLSPATSLPQYGIPGGYAYTSGYDRPFLHQSYQERAPQQLTYQYPSTTDATQPPAKVECPPAPVYSPYSTVSQTDRSPSLVPASARSSAQAMPSVSSTAAPALIRTSTIQPATVVPMSANSATQPFNPYAMYPSTTKAVLKIEGDLDQMSRDWTEDEWDAKRRLVQFQRSQTGSIITTSFQPVAQEEHMAKSICVSCIWWEEKQMTFVTSVDAISLLESLVAVRFTVEEKNRIRRNLEGFRPLTVSKARPDSESFFKVIMGFPNPKPRHIEKDVKVFPWRILGLALKKIIGKYSASYSSTAGALLNPGLSVASVHSSGQPLERGTEHPPAGSSRSASSSSTVVTGYTTSKAISPSFRASAGPPGLRVAVPAGGAGQGQRWQHLPALYPSAQSGTGRTSWDMSAYVDTSPVTAIPGSAQPILYQRNASGNQIARSADEKLPVIDYQSYKQPITRT</sequence>
<dbReference type="STRING" id="331657.A0A4V5NCL6"/>
<feature type="region of interest" description="Disordered" evidence="1">
    <location>
        <begin position="393"/>
        <end position="418"/>
    </location>
</feature>
<gene>
    <name evidence="3" type="ORF">B0A49_13134</name>
</gene>
<dbReference type="GO" id="GO:0005634">
    <property type="term" value="C:nucleus"/>
    <property type="evidence" value="ECO:0007669"/>
    <property type="project" value="TreeGrafter"/>
</dbReference>
<dbReference type="EMBL" id="NAJN01001944">
    <property type="protein sequence ID" value="TKA59799.1"/>
    <property type="molecule type" value="Genomic_DNA"/>
</dbReference>
<organism evidence="3 4">
    <name type="scientific">Cryomyces minteri</name>
    <dbReference type="NCBI Taxonomy" id="331657"/>
    <lineage>
        <taxon>Eukaryota</taxon>
        <taxon>Fungi</taxon>
        <taxon>Dikarya</taxon>
        <taxon>Ascomycota</taxon>
        <taxon>Pezizomycotina</taxon>
        <taxon>Dothideomycetes</taxon>
        <taxon>Dothideomycetes incertae sedis</taxon>
        <taxon>Cryomyces</taxon>
    </lineage>
</organism>
<feature type="domain" description="DUF7082" evidence="2">
    <location>
        <begin position="215"/>
        <end position="368"/>
    </location>
</feature>
<dbReference type="InterPro" id="IPR055509">
    <property type="entry name" value="DUF7082"/>
</dbReference>
<evidence type="ECO:0000256" key="1">
    <source>
        <dbReference type="SAM" id="MobiDB-lite"/>
    </source>
</evidence>
<dbReference type="Proteomes" id="UP000308768">
    <property type="component" value="Unassembled WGS sequence"/>
</dbReference>
<proteinExistence type="predicted"/>
<feature type="region of interest" description="Disordered" evidence="1">
    <location>
        <begin position="36"/>
        <end position="58"/>
    </location>
</feature>
<protein>
    <recommendedName>
        <fullName evidence="2">DUF7082 domain-containing protein</fullName>
    </recommendedName>
</protein>
<evidence type="ECO:0000313" key="4">
    <source>
        <dbReference type="Proteomes" id="UP000308768"/>
    </source>
</evidence>
<feature type="compositionally biased region" description="Low complexity" evidence="1">
    <location>
        <begin position="408"/>
        <end position="418"/>
    </location>
</feature>
<dbReference type="Pfam" id="PF23305">
    <property type="entry name" value="DUF7082"/>
    <property type="match status" value="1"/>
</dbReference>
<keyword evidence="4" id="KW-1185">Reference proteome</keyword>